<sequence>RHAGRRTPQARAPCRGQQESQRAVQPPRSAGQRPRGDGAVRAARPACAFSGARGAFSCPNRRGERGANGTLARAPRRLVFSAEFVIHLHEECNGDVSSFEKKLEDSGGEFPASFVENLDRLIKTLKPKASLTKVDGGPNGASGAPYRDNDKLEERALKFPSLALPDKEFHGLLPDVLADEEERLTLGKRADGDRGARNARGDDGEVMAQLENMIREKKLESIREEEGEEREEKRRRSRDRGRRRRSGSRSRSRSPARYRPADGARDRWRGNGYDHERRGDSDRYGRGRHSRDEDDRWGRHSGGADRRHGDGGGGRPKDDDVPVLYKIYDGTISGMRDFGAFVSLQGVRGRVEGM</sequence>
<accession>A0A8H7ZM65</accession>
<protein>
    <submittedName>
        <fullName evidence="2">Uncharacterized protein</fullName>
    </submittedName>
</protein>
<keyword evidence="3" id="KW-1185">Reference proteome</keyword>
<feature type="region of interest" description="Disordered" evidence="1">
    <location>
        <begin position="188"/>
        <end position="209"/>
    </location>
</feature>
<organism evidence="2 3">
    <name type="scientific">Olpidium bornovanus</name>
    <dbReference type="NCBI Taxonomy" id="278681"/>
    <lineage>
        <taxon>Eukaryota</taxon>
        <taxon>Fungi</taxon>
        <taxon>Fungi incertae sedis</taxon>
        <taxon>Olpidiomycota</taxon>
        <taxon>Olpidiomycotina</taxon>
        <taxon>Olpidiomycetes</taxon>
        <taxon>Olpidiales</taxon>
        <taxon>Olpidiaceae</taxon>
        <taxon>Olpidium</taxon>
    </lineage>
</organism>
<proteinExistence type="predicted"/>
<feature type="compositionally biased region" description="Basic and acidic residues" evidence="1">
    <location>
        <begin position="259"/>
        <end position="320"/>
    </location>
</feature>
<evidence type="ECO:0000313" key="3">
    <source>
        <dbReference type="Proteomes" id="UP000673691"/>
    </source>
</evidence>
<feature type="non-terminal residue" evidence="2">
    <location>
        <position position="1"/>
    </location>
</feature>
<feature type="compositionally biased region" description="Basic and acidic residues" evidence="1">
    <location>
        <begin position="188"/>
        <end position="203"/>
    </location>
</feature>
<feature type="non-terminal residue" evidence="2">
    <location>
        <position position="354"/>
    </location>
</feature>
<gene>
    <name evidence="2" type="ORF">BJ554DRAFT_4776</name>
</gene>
<evidence type="ECO:0000313" key="2">
    <source>
        <dbReference type="EMBL" id="KAG5455715.1"/>
    </source>
</evidence>
<comment type="caution">
    <text evidence="2">The sequence shown here is derived from an EMBL/GenBank/DDBJ whole genome shotgun (WGS) entry which is preliminary data.</text>
</comment>
<dbReference type="OrthoDB" id="2266248at2759"/>
<dbReference type="EMBL" id="JAEFCI010012907">
    <property type="protein sequence ID" value="KAG5455715.1"/>
    <property type="molecule type" value="Genomic_DNA"/>
</dbReference>
<feature type="region of interest" description="Disordered" evidence="1">
    <location>
        <begin position="222"/>
        <end position="321"/>
    </location>
</feature>
<reference evidence="2 3" key="1">
    <citation type="journal article" name="Sci. Rep.">
        <title>Genome-scale phylogenetic analyses confirm Olpidium as the closest living zoosporic fungus to the non-flagellated, terrestrial fungi.</title>
        <authorList>
            <person name="Chang Y."/>
            <person name="Rochon D."/>
            <person name="Sekimoto S."/>
            <person name="Wang Y."/>
            <person name="Chovatia M."/>
            <person name="Sandor L."/>
            <person name="Salamov A."/>
            <person name="Grigoriev I.V."/>
            <person name="Stajich J.E."/>
            <person name="Spatafora J.W."/>
        </authorList>
    </citation>
    <scope>NUCLEOTIDE SEQUENCE [LARGE SCALE GENOMIC DNA]</scope>
    <source>
        <strain evidence="2">S191</strain>
    </source>
</reference>
<name>A0A8H7ZM65_9FUNG</name>
<feature type="compositionally biased region" description="Basic residues" evidence="1">
    <location>
        <begin position="235"/>
        <end position="256"/>
    </location>
</feature>
<feature type="region of interest" description="Disordered" evidence="1">
    <location>
        <begin position="1"/>
        <end position="42"/>
    </location>
</feature>
<feature type="compositionally biased region" description="Basic and acidic residues" evidence="1">
    <location>
        <begin position="222"/>
        <end position="234"/>
    </location>
</feature>
<dbReference type="AlphaFoldDB" id="A0A8H7ZM65"/>
<evidence type="ECO:0000256" key="1">
    <source>
        <dbReference type="SAM" id="MobiDB-lite"/>
    </source>
</evidence>
<dbReference type="Proteomes" id="UP000673691">
    <property type="component" value="Unassembled WGS sequence"/>
</dbReference>